<sequence>MRKFSNVAPAAPISVVFTAEQYWDVYITNVSGDLYLIKGWKDIVRQIPIKPGYDIELAFEGNTMAFLDIYNQPIEAVPIAAHPPVTTAAPGPCFDKVVIVRDNFRLPTKLSKIGDFFDGMKINLVYENKRPKAYTLLRSPNIIPLPLRFCSPPLIFPFRPALSIFKHLPVHHLTLSLPPLPKKKPPSSSNLTITISIPPSPPSTKPPPTKTLHVAGTLIGLPTRIHLRSPRRRPYSLSRSRSASPLPGSPYNLRSRNTTGADKKPSSSRSTRCIRTFADLNLAGDESGSDSDEPQEYYTGGEKR</sequence>
<feature type="compositionally biased region" description="Low complexity" evidence="1">
    <location>
        <begin position="235"/>
        <end position="250"/>
    </location>
</feature>
<dbReference type="EMBL" id="JBCNJP010000025">
    <property type="protein sequence ID" value="KAK9054386.1"/>
    <property type="molecule type" value="Genomic_DNA"/>
</dbReference>
<evidence type="ECO:0000313" key="3">
    <source>
        <dbReference type="Proteomes" id="UP001408789"/>
    </source>
</evidence>
<feature type="compositionally biased region" description="Basic residues" evidence="1">
    <location>
        <begin position="225"/>
        <end position="234"/>
    </location>
</feature>
<feature type="compositionally biased region" description="Pro residues" evidence="1">
    <location>
        <begin position="198"/>
        <end position="209"/>
    </location>
</feature>
<organism evidence="2 3">
    <name type="scientific">Deinandra increscens subsp. villosa</name>
    <dbReference type="NCBI Taxonomy" id="3103831"/>
    <lineage>
        <taxon>Eukaryota</taxon>
        <taxon>Viridiplantae</taxon>
        <taxon>Streptophyta</taxon>
        <taxon>Embryophyta</taxon>
        <taxon>Tracheophyta</taxon>
        <taxon>Spermatophyta</taxon>
        <taxon>Magnoliopsida</taxon>
        <taxon>eudicotyledons</taxon>
        <taxon>Gunneridae</taxon>
        <taxon>Pentapetalae</taxon>
        <taxon>asterids</taxon>
        <taxon>campanulids</taxon>
        <taxon>Asterales</taxon>
        <taxon>Asteraceae</taxon>
        <taxon>Asteroideae</taxon>
        <taxon>Heliantheae alliance</taxon>
        <taxon>Madieae</taxon>
        <taxon>Madiinae</taxon>
        <taxon>Deinandra</taxon>
    </lineage>
</organism>
<comment type="caution">
    <text evidence="2">The sequence shown here is derived from an EMBL/GenBank/DDBJ whole genome shotgun (WGS) entry which is preliminary data.</text>
</comment>
<dbReference type="AlphaFoldDB" id="A0AAP0CD32"/>
<evidence type="ECO:0000313" key="2">
    <source>
        <dbReference type="EMBL" id="KAK9054386.1"/>
    </source>
</evidence>
<protein>
    <submittedName>
        <fullName evidence="2">Uncharacterized protein</fullName>
    </submittedName>
</protein>
<feature type="region of interest" description="Disordered" evidence="1">
    <location>
        <begin position="223"/>
        <end position="304"/>
    </location>
</feature>
<accession>A0AAP0CD32</accession>
<reference evidence="2 3" key="1">
    <citation type="submission" date="2024-04" db="EMBL/GenBank/DDBJ databases">
        <title>The reference genome of an endangered Asteraceae, Deinandra increscens subsp. villosa, native to the Central Coast of California.</title>
        <authorList>
            <person name="Guilliams M."/>
            <person name="Hasenstab-Lehman K."/>
            <person name="Meyer R."/>
            <person name="Mcevoy S."/>
        </authorList>
    </citation>
    <scope>NUCLEOTIDE SEQUENCE [LARGE SCALE GENOMIC DNA]</scope>
    <source>
        <tissue evidence="2">Leaf</tissue>
    </source>
</reference>
<dbReference type="Proteomes" id="UP001408789">
    <property type="component" value="Unassembled WGS sequence"/>
</dbReference>
<name>A0AAP0CD32_9ASTR</name>
<feature type="compositionally biased region" description="Low complexity" evidence="1">
    <location>
        <begin position="186"/>
        <end position="197"/>
    </location>
</feature>
<evidence type="ECO:0000256" key="1">
    <source>
        <dbReference type="SAM" id="MobiDB-lite"/>
    </source>
</evidence>
<proteinExistence type="predicted"/>
<feature type="region of interest" description="Disordered" evidence="1">
    <location>
        <begin position="176"/>
        <end position="211"/>
    </location>
</feature>
<gene>
    <name evidence="2" type="ORF">SSX86_025464</name>
</gene>
<keyword evidence="3" id="KW-1185">Reference proteome</keyword>